<protein>
    <recommendedName>
        <fullName evidence="3">DUF1993 domain-containing protein</fullName>
    </recommendedName>
</protein>
<dbReference type="InterPro" id="IPR018531">
    <property type="entry name" value="DUF1993"/>
</dbReference>
<dbReference type="RefSeq" id="WP_041958920.1">
    <property type="nucleotide sequence ID" value="NZ_JAOQNC010000001.1"/>
</dbReference>
<accession>A0A0A3XQG3</accession>
<dbReference type="PANTHER" id="PTHR36922">
    <property type="entry name" value="BLL2446 PROTEIN"/>
    <property type="match status" value="1"/>
</dbReference>
<dbReference type="Gene3D" id="1.20.120.450">
    <property type="entry name" value="dinb family like domain"/>
    <property type="match status" value="1"/>
</dbReference>
<sequence length="181" mass="20319">MEFDVPLSVYDITVPVMVHGLNVMDDYLDHAQALERTRGCEPGRILGERLASDMLSFGEQFSVSCNKVDAHMAKLMQRDVPAPRNTLMMYPALKGRLLETRGFLQNLQPGEMDGAQSHTYELTPPIVRGWFGGDDYIRHLVLPDFFFHIAIAHAILRHLGAKIGKRDYLGNLSQQSGGDYS</sequence>
<reference evidence="1 2" key="1">
    <citation type="submission" date="2014-09" db="EMBL/GenBank/DDBJ databases">
        <title>Draft genome of Bradyrhizobium japonicum Is-34.</title>
        <authorList>
            <person name="Tsurumaru H."/>
            <person name="Yamakawa T."/>
            <person name="Hashimoto S."/>
            <person name="Okizaki K."/>
            <person name="Kanesaki Y."/>
            <person name="Yoshikawa H."/>
            <person name="Yajima S."/>
        </authorList>
    </citation>
    <scope>NUCLEOTIDE SEQUENCE [LARGE SCALE GENOMIC DNA]</scope>
    <source>
        <strain evidence="1 2">Is-34</strain>
    </source>
</reference>
<evidence type="ECO:0000313" key="1">
    <source>
        <dbReference type="EMBL" id="KGT75391.1"/>
    </source>
</evidence>
<proteinExistence type="predicted"/>
<dbReference type="AlphaFoldDB" id="A0A0A3XQG3"/>
<gene>
    <name evidence="1" type="ORF">MA20_33490</name>
</gene>
<organism evidence="1 2">
    <name type="scientific">Bradyrhizobium japonicum</name>
    <dbReference type="NCBI Taxonomy" id="375"/>
    <lineage>
        <taxon>Bacteria</taxon>
        <taxon>Pseudomonadati</taxon>
        <taxon>Pseudomonadota</taxon>
        <taxon>Alphaproteobacteria</taxon>
        <taxon>Hyphomicrobiales</taxon>
        <taxon>Nitrobacteraceae</taxon>
        <taxon>Bradyrhizobium</taxon>
    </lineage>
</organism>
<dbReference type="EMBL" id="JRPN01000025">
    <property type="protein sequence ID" value="KGT75391.1"/>
    <property type="molecule type" value="Genomic_DNA"/>
</dbReference>
<dbReference type="Pfam" id="PF09351">
    <property type="entry name" value="DUF1993"/>
    <property type="match status" value="1"/>
</dbReference>
<dbReference type="SUPFAM" id="SSF109854">
    <property type="entry name" value="DinB/YfiT-like putative metalloenzymes"/>
    <property type="match status" value="1"/>
</dbReference>
<dbReference type="PANTHER" id="PTHR36922:SF1">
    <property type="entry name" value="DUF1993 DOMAIN-CONTAINING PROTEIN"/>
    <property type="match status" value="1"/>
</dbReference>
<evidence type="ECO:0000313" key="2">
    <source>
        <dbReference type="Proteomes" id="UP000030377"/>
    </source>
</evidence>
<comment type="caution">
    <text evidence="1">The sequence shown here is derived from an EMBL/GenBank/DDBJ whole genome shotgun (WGS) entry which is preliminary data.</text>
</comment>
<name>A0A0A3XQG3_BRAJP</name>
<dbReference type="Proteomes" id="UP000030377">
    <property type="component" value="Unassembled WGS sequence"/>
</dbReference>
<evidence type="ECO:0008006" key="3">
    <source>
        <dbReference type="Google" id="ProtNLM"/>
    </source>
</evidence>
<dbReference type="InterPro" id="IPR034660">
    <property type="entry name" value="DinB/YfiT-like"/>
</dbReference>